<dbReference type="InterPro" id="IPR009003">
    <property type="entry name" value="Peptidase_S1_PA"/>
</dbReference>
<accession>A0A1C3XSC0</accession>
<keyword evidence="2" id="KW-1185">Reference proteome</keyword>
<dbReference type="Pfam" id="PF13365">
    <property type="entry name" value="Trypsin_2"/>
    <property type="match status" value="1"/>
</dbReference>
<gene>
    <name evidence="1" type="ORF">GA0061098_103459</name>
</gene>
<proteinExistence type="predicted"/>
<evidence type="ECO:0000313" key="2">
    <source>
        <dbReference type="Proteomes" id="UP000199184"/>
    </source>
</evidence>
<dbReference type="RefSeq" id="WP_245323872.1">
    <property type="nucleotide sequence ID" value="NZ_FMAI01000034.1"/>
</dbReference>
<dbReference type="EMBL" id="FMAI01000034">
    <property type="protein sequence ID" value="SCB55085.1"/>
    <property type="molecule type" value="Genomic_DNA"/>
</dbReference>
<organism evidence="1 2">
    <name type="scientific">Bradyrhizobium shewense</name>
    <dbReference type="NCBI Taxonomy" id="1761772"/>
    <lineage>
        <taxon>Bacteria</taxon>
        <taxon>Pseudomonadati</taxon>
        <taxon>Pseudomonadota</taxon>
        <taxon>Alphaproteobacteria</taxon>
        <taxon>Hyphomicrobiales</taxon>
        <taxon>Nitrobacteraceae</taxon>
        <taxon>Bradyrhizobium</taxon>
    </lineage>
</organism>
<dbReference type="SUPFAM" id="SSF50494">
    <property type="entry name" value="Trypsin-like serine proteases"/>
    <property type="match status" value="1"/>
</dbReference>
<dbReference type="AlphaFoldDB" id="A0A1C3XSC0"/>
<reference evidence="2" key="1">
    <citation type="submission" date="2016-08" db="EMBL/GenBank/DDBJ databases">
        <authorList>
            <person name="Varghese N."/>
            <person name="Submissions Spin"/>
        </authorList>
    </citation>
    <scope>NUCLEOTIDE SEQUENCE [LARGE SCALE GENOMIC DNA]</scope>
    <source>
        <strain evidence="2">ERR11</strain>
    </source>
</reference>
<protein>
    <submittedName>
        <fullName evidence="1">Trypsin-like peptidase domain-containing protein</fullName>
    </submittedName>
</protein>
<evidence type="ECO:0000313" key="1">
    <source>
        <dbReference type="EMBL" id="SCB55085.1"/>
    </source>
</evidence>
<sequence>MTDTLREQFSKIPWSSFGRPTPVSNLARSVLPVGNFPTRMPSRESGFTVALGEPDYEKYLMDIQGTAFQVGRGKLVTCWHVCEALKVKEGHAYIQTTYQRADGVWLKGYWPVEGQFNFIDPRIQRGNPDVDIGIIVSTAVGDEVVPYDVPPVTWGDSTQLGVGDRVLIGGYPLGRDMFLALSTNRGIVQPTFYDGIISAIIPATKETETRLIQISTISMGGISGGVVCDPTSGAVLGMVTSGLETAGQSMPITYAIPSEVIRPYADAISFKVKGGEVWR</sequence>
<dbReference type="Gene3D" id="2.40.10.120">
    <property type="match status" value="1"/>
</dbReference>
<dbReference type="Proteomes" id="UP000199184">
    <property type="component" value="Unassembled WGS sequence"/>
</dbReference>
<name>A0A1C3XSC0_9BRAD</name>